<dbReference type="AlphaFoldDB" id="A0AAU2UVN8"/>
<feature type="chain" id="PRO_5043502814" evidence="1">
    <location>
        <begin position="21"/>
        <end position="128"/>
    </location>
</feature>
<name>A0AAU2UVN8_9ACTN</name>
<proteinExistence type="predicted"/>
<sequence>MFKQVLAGAALATGATMAVAAPASAQAPAPLAPILPANALTSVFSTGAAQGPTANGTGAFGTSNGDTAITGGSGGILNGHGASQGTVDLRCAVPLPEGEGIGGHGLGAIKNQCNLGPTTLYQAPQKLL</sequence>
<gene>
    <name evidence="2" type="ORF">OG549_00330</name>
</gene>
<evidence type="ECO:0000256" key="1">
    <source>
        <dbReference type="SAM" id="SignalP"/>
    </source>
</evidence>
<keyword evidence="1" id="KW-0732">Signal</keyword>
<dbReference type="EMBL" id="CP108318">
    <property type="protein sequence ID" value="WTW59220.1"/>
    <property type="molecule type" value="Genomic_DNA"/>
</dbReference>
<evidence type="ECO:0000313" key="2">
    <source>
        <dbReference type="EMBL" id="WTW59220.1"/>
    </source>
</evidence>
<protein>
    <submittedName>
        <fullName evidence="2">Uncharacterized protein</fullName>
    </submittedName>
</protein>
<accession>A0AAU2UVN8</accession>
<feature type="signal peptide" evidence="1">
    <location>
        <begin position="1"/>
        <end position="20"/>
    </location>
</feature>
<reference evidence="2" key="1">
    <citation type="submission" date="2022-10" db="EMBL/GenBank/DDBJ databases">
        <title>The complete genomes of actinobacterial strains from the NBC collection.</title>
        <authorList>
            <person name="Joergensen T.S."/>
            <person name="Alvarez Arevalo M."/>
            <person name="Sterndorff E.B."/>
            <person name="Faurdal D."/>
            <person name="Vuksanovic O."/>
            <person name="Mourched A.-S."/>
            <person name="Charusanti P."/>
            <person name="Shaw S."/>
            <person name="Blin K."/>
            <person name="Weber T."/>
        </authorList>
    </citation>
    <scope>NUCLEOTIDE SEQUENCE</scope>
    <source>
        <strain evidence="2">NBC_00003</strain>
    </source>
</reference>
<organism evidence="2">
    <name type="scientific">Streptomyces sp. NBC_00003</name>
    <dbReference type="NCBI Taxonomy" id="2903608"/>
    <lineage>
        <taxon>Bacteria</taxon>
        <taxon>Bacillati</taxon>
        <taxon>Actinomycetota</taxon>
        <taxon>Actinomycetes</taxon>
        <taxon>Kitasatosporales</taxon>
        <taxon>Streptomycetaceae</taxon>
        <taxon>Streptomyces</taxon>
    </lineage>
</organism>